<evidence type="ECO:0000256" key="1">
    <source>
        <dbReference type="SAM" id="Phobius"/>
    </source>
</evidence>
<reference evidence="2" key="2">
    <citation type="submission" date="2021-04" db="EMBL/GenBank/DDBJ databases">
        <authorList>
            <person name="Gilroy R."/>
        </authorList>
    </citation>
    <scope>NUCLEOTIDE SEQUENCE</scope>
    <source>
        <strain evidence="2">ChiHejej3B27-3195</strain>
    </source>
</reference>
<feature type="transmembrane region" description="Helical" evidence="1">
    <location>
        <begin position="223"/>
        <end position="244"/>
    </location>
</feature>
<dbReference type="PANTHER" id="PTHR37308">
    <property type="entry name" value="INTEGRAL MEMBRANE PROTEIN"/>
    <property type="match status" value="1"/>
</dbReference>
<dbReference type="AlphaFoldDB" id="A0A9D1S169"/>
<keyword evidence="1" id="KW-0472">Membrane</keyword>
<evidence type="ECO:0000313" key="2">
    <source>
        <dbReference type="EMBL" id="HIW99132.1"/>
    </source>
</evidence>
<dbReference type="Proteomes" id="UP000824151">
    <property type="component" value="Unassembled WGS sequence"/>
</dbReference>
<keyword evidence="1" id="KW-0812">Transmembrane</keyword>
<dbReference type="EMBL" id="DXGD01000118">
    <property type="protein sequence ID" value="HIW99132.1"/>
    <property type="molecule type" value="Genomic_DNA"/>
</dbReference>
<dbReference type="InterPro" id="IPR007163">
    <property type="entry name" value="VCA0040-like"/>
</dbReference>
<proteinExistence type="predicted"/>
<sequence length="318" mass="33362">MMSETSQRSPHEAAAAGRRTSIPGNLVRGALIGTVETVPGVSGGTVALVVGIYHQLIDSASHVVSAGRRLITGPQRGQEAKANLAAVHWGVIVPVMLGMVAAVFTVAGPMANLVETYPVQMQSLFLGMVLASIAVPVRMARQELAPGEHIRGVHILGGVAAAVLTFVLVSFPPASVEAHPVVIVIAAAVAVSALVLPGLSGSFLLLTFGLYEPTMRAVDERDVGYLGLFILGLTLGMICIVKILKWLLQHRHTATLIVLTGVMVGGLRSLWPWQDDDRVLHLPGEHLGIAVVLFALGLAVVAVLVVVDAKLAKRPMAQ</sequence>
<feature type="transmembrane region" description="Helical" evidence="1">
    <location>
        <begin position="152"/>
        <end position="171"/>
    </location>
</feature>
<feature type="transmembrane region" description="Helical" evidence="1">
    <location>
        <begin position="286"/>
        <end position="307"/>
    </location>
</feature>
<dbReference type="PANTHER" id="PTHR37308:SF1">
    <property type="entry name" value="POLYPRENYL-PHOSPHATE TRANSPORTER"/>
    <property type="match status" value="1"/>
</dbReference>
<organism evidence="2 3">
    <name type="scientific">Candidatus Nesterenkonia stercoripullorum</name>
    <dbReference type="NCBI Taxonomy" id="2838701"/>
    <lineage>
        <taxon>Bacteria</taxon>
        <taxon>Bacillati</taxon>
        <taxon>Actinomycetota</taxon>
        <taxon>Actinomycetes</taxon>
        <taxon>Micrococcales</taxon>
        <taxon>Micrococcaceae</taxon>
        <taxon>Nesterenkonia</taxon>
    </lineage>
</organism>
<gene>
    <name evidence="2" type="ORF">H9871_03215</name>
</gene>
<feature type="transmembrane region" description="Helical" evidence="1">
    <location>
        <begin position="86"/>
        <end position="111"/>
    </location>
</feature>
<evidence type="ECO:0000313" key="3">
    <source>
        <dbReference type="Proteomes" id="UP000824151"/>
    </source>
</evidence>
<accession>A0A9D1S169</accession>
<feature type="transmembrane region" description="Helical" evidence="1">
    <location>
        <begin position="183"/>
        <end position="211"/>
    </location>
</feature>
<reference evidence="2" key="1">
    <citation type="journal article" date="2021" name="PeerJ">
        <title>Extensive microbial diversity within the chicken gut microbiome revealed by metagenomics and culture.</title>
        <authorList>
            <person name="Gilroy R."/>
            <person name="Ravi A."/>
            <person name="Getino M."/>
            <person name="Pursley I."/>
            <person name="Horton D.L."/>
            <person name="Alikhan N.F."/>
            <person name="Baker D."/>
            <person name="Gharbi K."/>
            <person name="Hall N."/>
            <person name="Watson M."/>
            <person name="Adriaenssens E.M."/>
            <person name="Foster-Nyarko E."/>
            <person name="Jarju S."/>
            <person name="Secka A."/>
            <person name="Antonio M."/>
            <person name="Oren A."/>
            <person name="Chaudhuri R.R."/>
            <person name="La Ragione R."/>
            <person name="Hildebrand F."/>
            <person name="Pallen M.J."/>
        </authorList>
    </citation>
    <scope>NUCLEOTIDE SEQUENCE</scope>
    <source>
        <strain evidence="2">ChiHejej3B27-3195</strain>
    </source>
</reference>
<keyword evidence="1" id="KW-1133">Transmembrane helix</keyword>
<name>A0A9D1S169_9MICC</name>
<dbReference type="Pfam" id="PF04018">
    <property type="entry name" value="VCA0040-like"/>
    <property type="match status" value="1"/>
</dbReference>
<feature type="transmembrane region" description="Helical" evidence="1">
    <location>
        <begin position="123"/>
        <end position="140"/>
    </location>
</feature>
<protein>
    <submittedName>
        <fullName evidence="2">DUF368 domain-containing protein</fullName>
    </submittedName>
</protein>
<comment type="caution">
    <text evidence="2">The sequence shown here is derived from an EMBL/GenBank/DDBJ whole genome shotgun (WGS) entry which is preliminary data.</text>
</comment>